<feature type="compositionally biased region" description="Polar residues" evidence="1">
    <location>
        <begin position="579"/>
        <end position="589"/>
    </location>
</feature>
<name>A0A8C0WGX7_CASCN</name>
<dbReference type="CTD" id="164127"/>
<feature type="region of interest" description="Disordered" evidence="1">
    <location>
        <begin position="303"/>
        <end position="349"/>
    </location>
</feature>
<dbReference type="KEGG" id="ccan:109677859"/>
<dbReference type="PANTHER" id="PTHR33663">
    <property type="entry name" value="COILED-COIL DOMAIN-CONTAINING PROTEIN 177"/>
    <property type="match status" value="1"/>
</dbReference>
<dbReference type="InterPro" id="IPR029090">
    <property type="entry name" value="DUF4659"/>
</dbReference>
<sequence>MAVFRHFSPRPYLDQWETPCPRGGQRESPAQLDGPEPAVDPWTGPPRVGNEAGAPRQRPHCSAVPRPRRRGYLASPWESHSLTHVAQRHSDRTRKHRPGNRHLEDAWGEARTKPSPAWQQQSQKPQPCPRYPLGQEDSSPSYLRGVYTPLSPGTLGIEKTQSGDQWAVPVCRNVGHWSPSSILTDKSSVPSKELRTQSAGMCTQKRDSSDLFESLISQYSQPSVSSKETQNQHTQVLKRKLEEVVTSSRDQKILALVLIRLKKAQRMRELQQQAAVAWEELKRSDQKVQLTLERERRLMLQQNQEQWQQQKEQRKPRQGREQLGRQLDSEVKPATQRDSEWRAQMESQENQRLKKLERARAKVEHLKQCQLQRLQEQERVLQNLRELNGMQLQKRLEEACHLRQLHAMEGQKRIPENHLSSLVNYQARKVLMDCQAKAGELLRKLSLEQSSEQSQEIHQGLMKERHQELQEKVQKEEKQSQQVKWCAGESEEQRQVRKRMLLEQAEQKIRQGRSQGHKTTRDRVQHLRELNTLREKNHHILKLKAEKEEKCHIQGIKEAIKKKEQRMEQMSRGKDPTFQEFQTPLASRRNNGRGLPNSCFDQMAAEAQLHPHQQRGGY</sequence>
<dbReference type="AlphaFoldDB" id="A0A8C0WGX7"/>
<dbReference type="PANTHER" id="PTHR33663:SF3">
    <property type="entry name" value="COILED-COIL DOMAIN-CONTAINING PROTEIN 185"/>
    <property type="match status" value="1"/>
</dbReference>
<feature type="region of interest" description="Disordered" evidence="1">
    <location>
        <begin position="1"/>
        <end position="140"/>
    </location>
</feature>
<reference evidence="4" key="2">
    <citation type="submission" date="2025-04" db="UniProtKB">
        <authorList>
            <consortium name="RefSeq"/>
        </authorList>
    </citation>
    <scope>IDENTIFICATION</scope>
    <source>
        <tissue evidence="4">Leukocyte</tissue>
    </source>
</reference>
<dbReference type="RefSeq" id="XP_020009213.1">
    <property type="nucleotide sequence ID" value="XM_020153624.1"/>
</dbReference>
<gene>
    <name evidence="2 4" type="primary">Ccdc185</name>
</gene>
<protein>
    <submittedName>
        <fullName evidence="4">Coiled-coil domain-containing protein 185</fullName>
    </submittedName>
</protein>
<feature type="region of interest" description="Disordered" evidence="1">
    <location>
        <begin position="570"/>
        <end position="618"/>
    </location>
</feature>
<feature type="compositionally biased region" description="Basic and acidic residues" evidence="1">
    <location>
        <begin position="311"/>
        <end position="349"/>
    </location>
</feature>
<dbReference type="Ensembl" id="ENSCCNT00000014551.1">
    <property type="protein sequence ID" value="ENSCCNP00000011114.1"/>
    <property type="gene ID" value="ENSCCNG00000011518.1"/>
</dbReference>
<dbReference type="Pfam" id="PF15558">
    <property type="entry name" value="DUF4659"/>
    <property type="match status" value="1"/>
</dbReference>
<accession>A0A8C0WGX7</accession>
<keyword evidence="3" id="KW-1185">Reference proteome</keyword>
<proteinExistence type="predicted"/>
<reference evidence="2" key="1">
    <citation type="submission" date="2023-09" db="UniProtKB">
        <authorList>
            <consortium name="Ensembl"/>
        </authorList>
    </citation>
    <scope>IDENTIFICATION</scope>
</reference>
<evidence type="ECO:0000313" key="2">
    <source>
        <dbReference type="Ensembl" id="ENSCCNP00000011114.1"/>
    </source>
</evidence>
<evidence type="ECO:0000313" key="4">
    <source>
        <dbReference type="RefSeq" id="XP_020009213.1"/>
    </source>
</evidence>
<dbReference type="Proteomes" id="UP001732720">
    <property type="component" value="Chromosome 11"/>
</dbReference>
<evidence type="ECO:0000256" key="1">
    <source>
        <dbReference type="SAM" id="MobiDB-lite"/>
    </source>
</evidence>
<dbReference type="GeneID" id="109677859"/>
<feature type="compositionally biased region" description="Basic residues" evidence="1">
    <location>
        <begin position="91"/>
        <end position="100"/>
    </location>
</feature>
<evidence type="ECO:0000313" key="3">
    <source>
        <dbReference type="Proteomes" id="UP001732720"/>
    </source>
</evidence>
<feature type="compositionally biased region" description="Basic and acidic residues" evidence="1">
    <location>
        <begin position="101"/>
        <end position="112"/>
    </location>
</feature>
<dbReference type="OrthoDB" id="200110at2759"/>
<organism evidence="2">
    <name type="scientific">Castor canadensis</name>
    <name type="common">American beaver</name>
    <dbReference type="NCBI Taxonomy" id="51338"/>
    <lineage>
        <taxon>Eukaryota</taxon>
        <taxon>Metazoa</taxon>
        <taxon>Chordata</taxon>
        <taxon>Craniata</taxon>
        <taxon>Vertebrata</taxon>
        <taxon>Euteleostomi</taxon>
        <taxon>Mammalia</taxon>
        <taxon>Eutheria</taxon>
        <taxon>Euarchontoglires</taxon>
        <taxon>Glires</taxon>
        <taxon>Rodentia</taxon>
        <taxon>Castorimorpha</taxon>
        <taxon>Castoridae</taxon>
        <taxon>Castor</taxon>
    </lineage>
</organism>